<dbReference type="AlphaFoldDB" id="A0A3A5LD47"/>
<dbReference type="Proteomes" id="UP000270757">
    <property type="component" value="Unassembled WGS sequence"/>
</dbReference>
<proteinExistence type="predicted"/>
<evidence type="ECO:0000313" key="1">
    <source>
        <dbReference type="EMBL" id="RJT46648.1"/>
    </source>
</evidence>
<dbReference type="GeneID" id="48946418"/>
<gene>
    <name evidence="1" type="ORF">D6J04_08900</name>
</gene>
<evidence type="ECO:0000313" key="2">
    <source>
        <dbReference type="Proteomes" id="UP000270757"/>
    </source>
</evidence>
<sequence>MNESTNKETTPNEKVIWLHAQAVALIDKGELVLPPDLKKAFLEFNELSSTKQLELINQLSMLKGLPTIVLDLIKLKQPRYFDTLPNDIFKETGTYIENEQEMKALALTDERAYSLFQPNRIFATFLQHVVYGKQDKAEQVFTVVNSEEKKQDVLLRTGTVTDYSGRAFEAISAYEYAYWAKDTHMCRMLEQHMDADTKADMLKRCKAIEKNGLTYTQNGVEVKGSKHFDFTPLKKALRNYIDGYDNWYSTNNWAALDAAWMQVGIAQRDVPVHVANEYCRKDRSFKPTPTFNEDNLPRELTFYNLQTHKNELWFPLVISDSSGLGVDFALIRYDANTGLGAGGPGGALGPANAKLKALTEWEAIDSLDKVRTADLTLSREYLGSTEPWLDNAYNVF</sequence>
<reference evidence="1 2" key="1">
    <citation type="submission" date="2018-09" db="EMBL/GenBank/DDBJ databases">
        <title>Draft genome sequences of Legionella taurinensis isolated from water samples.</title>
        <authorList>
            <person name="Chakeri A."/>
            <person name="Allerberger F."/>
            <person name="Kundi M."/>
            <person name="Ruppitsch W."/>
            <person name="Schmid D."/>
        </authorList>
    </citation>
    <scope>NUCLEOTIDE SEQUENCE [LARGE SCALE GENOMIC DNA]</scope>
    <source>
        <strain evidence="1 2">4570-18-6</strain>
    </source>
</reference>
<dbReference type="RefSeq" id="WP_115300431.1">
    <property type="nucleotide sequence ID" value="NZ_CAAAIR010000009.1"/>
</dbReference>
<comment type="caution">
    <text evidence="1">The sequence shown here is derived from an EMBL/GenBank/DDBJ whole genome shotgun (WGS) entry which is preliminary data.</text>
</comment>
<name>A0A3A5LD47_9GAMM</name>
<accession>A0A3A5LD47</accession>
<dbReference type="EMBL" id="QZWB01000008">
    <property type="protein sequence ID" value="RJT46648.1"/>
    <property type="molecule type" value="Genomic_DNA"/>
</dbReference>
<organism evidence="1 2">
    <name type="scientific">Legionella taurinensis</name>
    <dbReference type="NCBI Taxonomy" id="70611"/>
    <lineage>
        <taxon>Bacteria</taxon>
        <taxon>Pseudomonadati</taxon>
        <taxon>Pseudomonadota</taxon>
        <taxon>Gammaproteobacteria</taxon>
        <taxon>Legionellales</taxon>
        <taxon>Legionellaceae</taxon>
        <taxon>Legionella</taxon>
    </lineage>
</organism>
<protein>
    <submittedName>
        <fullName evidence="1">Uncharacterized protein</fullName>
    </submittedName>
</protein>